<accession>A0A395NJ52</accession>
<reference evidence="1 2" key="1">
    <citation type="journal article" date="2018" name="PLoS Pathog.">
        <title>Evolution of structural diversity of trichothecenes, a family of toxins produced by plant pathogenic and entomopathogenic fungi.</title>
        <authorList>
            <person name="Proctor R.H."/>
            <person name="McCormick S.P."/>
            <person name="Kim H.S."/>
            <person name="Cardoza R.E."/>
            <person name="Stanley A.M."/>
            <person name="Lindo L."/>
            <person name="Kelly A."/>
            <person name="Brown D.W."/>
            <person name="Lee T."/>
            <person name="Vaughan M.M."/>
            <person name="Alexander N.J."/>
            <person name="Busman M."/>
            <person name="Gutierrez S."/>
        </authorList>
    </citation>
    <scope>NUCLEOTIDE SEQUENCE [LARGE SCALE GENOMIC DNA]</scope>
    <source>
        <strain evidence="1 2">IBT 40837</strain>
    </source>
</reference>
<gene>
    <name evidence="1" type="ORF">TARUN_6107</name>
</gene>
<dbReference type="Proteomes" id="UP000266272">
    <property type="component" value="Unassembled WGS sequence"/>
</dbReference>
<comment type="caution">
    <text evidence="1">The sequence shown here is derived from an EMBL/GenBank/DDBJ whole genome shotgun (WGS) entry which is preliminary data.</text>
</comment>
<sequence length="425" mass="47058">MALKISNTASGDSFLLTFTPLGGKIREPFNVLLNPAPEEPMLNCLRSLPYSPSRHSQLVYSPRYLPEPDLVIITQSRNNHSLEATLRQIAPTTTKTAILAEPSVAKTIRGWKHFADGIVKTLYPWQDPRQKGKDRVVRLPVPPCYAGGENGELTVSFVPQKRDVKGTHAAIGITYRPPPLKPSLFRRHVSTPPETPPQLPAPLPAPSMGTLTARLVPPTPPDTPVLAQLPQRTKEPALPLPLPYIQGQTLSVIFSPRGTPYSSIKPYATSHLVAEAALPLTALIHSFDAEYIPWWALGQGTSHLPIGQETALALGARAWVGARSQRSEAAARSRRSRRRTFLWHEIQEMLDRTEARQRRVSSSRRAPKTTQMLDLNQGEEVTLTSEGVWELACTSRHRSAVPDALGVVNNVPRMNRVPSPYYLSW</sequence>
<proteinExistence type="predicted"/>
<dbReference type="EMBL" id="PXOA01000377">
    <property type="protein sequence ID" value="RFU76132.1"/>
    <property type="molecule type" value="Genomic_DNA"/>
</dbReference>
<keyword evidence="2" id="KW-1185">Reference proteome</keyword>
<evidence type="ECO:0000313" key="1">
    <source>
        <dbReference type="EMBL" id="RFU76132.1"/>
    </source>
</evidence>
<organism evidence="1 2">
    <name type="scientific">Trichoderma arundinaceum</name>
    <dbReference type="NCBI Taxonomy" id="490622"/>
    <lineage>
        <taxon>Eukaryota</taxon>
        <taxon>Fungi</taxon>
        <taxon>Dikarya</taxon>
        <taxon>Ascomycota</taxon>
        <taxon>Pezizomycotina</taxon>
        <taxon>Sordariomycetes</taxon>
        <taxon>Hypocreomycetidae</taxon>
        <taxon>Hypocreales</taxon>
        <taxon>Hypocreaceae</taxon>
        <taxon>Trichoderma</taxon>
    </lineage>
</organism>
<dbReference type="PANTHER" id="PTHR36142">
    <property type="entry name" value="METALLO-HYDROLASE/OXIDOREDUCTASE SUPERFAMILY PROTEIN"/>
    <property type="match status" value="1"/>
</dbReference>
<dbReference type="AlphaFoldDB" id="A0A395NJ52"/>
<dbReference type="STRING" id="490622.A0A395NJ52"/>
<name>A0A395NJ52_TRIAR</name>
<protein>
    <submittedName>
        <fullName evidence="1">Beta-lactamase superfamily domain-containing</fullName>
    </submittedName>
</protein>
<dbReference type="PANTHER" id="PTHR36142:SF5">
    <property type="entry name" value="METALLO-BETA-LACTAMASE DOMAIN-CONTAINING PROTEIN"/>
    <property type="match status" value="1"/>
</dbReference>
<evidence type="ECO:0000313" key="2">
    <source>
        <dbReference type="Proteomes" id="UP000266272"/>
    </source>
</evidence>
<dbReference type="OrthoDB" id="332863at2759"/>